<evidence type="ECO:0000313" key="3">
    <source>
        <dbReference type="EMBL" id="RKP55057.1"/>
    </source>
</evidence>
<sequence length="229" mass="25564">MISNRLAAGKKISVIVTGATGMVGEGVLHECLQHAQVERVLIVNRKPSGVSHPKLTEIVHADFQDLKPIRERLQGYDACLYCIGTSSVGMKEAEYSRVAHEIPTHMAKLLAELNPGMTFCYISADGADVSERGRSMWARVQGKTENVLMGLPFEQVYIFRPSYIHPTKGLKNAHRLYAFISWSYPLLRRLMPGYVTTLRELGTAMIHAVTRGYEKSVLKSRDFAKLAKS</sequence>
<keyword evidence="4" id="KW-1185">Reference proteome</keyword>
<comment type="subcellular location">
    <subcellularLocation>
        <location evidence="1">Membrane</location>
    </subcellularLocation>
</comment>
<dbReference type="InterPro" id="IPR001509">
    <property type="entry name" value="Epimerase_deHydtase"/>
</dbReference>
<evidence type="ECO:0000259" key="2">
    <source>
        <dbReference type="Pfam" id="PF01370"/>
    </source>
</evidence>
<organism evidence="3 4">
    <name type="scientific">Cohnella endophytica</name>
    <dbReference type="NCBI Taxonomy" id="2419778"/>
    <lineage>
        <taxon>Bacteria</taxon>
        <taxon>Bacillati</taxon>
        <taxon>Bacillota</taxon>
        <taxon>Bacilli</taxon>
        <taxon>Bacillales</taxon>
        <taxon>Paenibacillaceae</taxon>
        <taxon>Cohnella</taxon>
    </lineage>
</organism>
<dbReference type="EMBL" id="RBZM01000004">
    <property type="protein sequence ID" value="RKP55057.1"/>
    <property type="molecule type" value="Genomic_DNA"/>
</dbReference>
<dbReference type="PANTHER" id="PTHR14097">
    <property type="entry name" value="OXIDOREDUCTASE HTATIP2"/>
    <property type="match status" value="1"/>
</dbReference>
<evidence type="ECO:0000256" key="1">
    <source>
        <dbReference type="ARBA" id="ARBA00004370"/>
    </source>
</evidence>
<dbReference type="AlphaFoldDB" id="A0A494XWS4"/>
<dbReference type="GO" id="GO:0016020">
    <property type="term" value="C:membrane"/>
    <property type="evidence" value="ECO:0007669"/>
    <property type="project" value="UniProtKB-SubCell"/>
</dbReference>
<dbReference type="Proteomes" id="UP000282076">
    <property type="component" value="Unassembled WGS sequence"/>
</dbReference>
<dbReference type="PANTHER" id="PTHR14097:SF8">
    <property type="entry name" value="NAD(P)-BINDING DOMAIN-CONTAINING PROTEIN"/>
    <property type="match status" value="1"/>
</dbReference>
<name>A0A494XWS4_9BACL</name>
<dbReference type="Pfam" id="PF01370">
    <property type="entry name" value="Epimerase"/>
    <property type="match status" value="1"/>
</dbReference>
<dbReference type="InterPro" id="IPR036291">
    <property type="entry name" value="NAD(P)-bd_dom_sf"/>
</dbReference>
<dbReference type="RefSeq" id="WP_120975448.1">
    <property type="nucleotide sequence ID" value="NZ_RBZM01000004.1"/>
</dbReference>
<dbReference type="Gene3D" id="3.40.50.720">
    <property type="entry name" value="NAD(P)-binding Rossmann-like Domain"/>
    <property type="match status" value="1"/>
</dbReference>
<reference evidence="3 4" key="1">
    <citation type="submission" date="2018-10" db="EMBL/GenBank/DDBJ databases">
        <title>Cohnella sp. M2MS4P-1, whole genome shotgun sequence.</title>
        <authorList>
            <person name="Tuo L."/>
        </authorList>
    </citation>
    <scope>NUCLEOTIDE SEQUENCE [LARGE SCALE GENOMIC DNA]</scope>
    <source>
        <strain evidence="3 4">M2MS4P-1</strain>
    </source>
</reference>
<dbReference type="SUPFAM" id="SSF51735">
    <property type="entry name" value="NAD(P)-binding Rossmann-fold domains"/>
    <property type="match status" value="1"/>
</dbReference>
<gene>
    <name evidence="3" type="ORF">D7Z26_07455</name>
</gene>
<proteinExistence type="predicted"/>
<comment type="caution">
    <text evidence="3">The sequence shown here is derived from an EMBL/GenBank/DDBJ whole genome shotgun (WGS) entry which is preliminary data.</text>
</comment>
<dbReference type="OrthoDB" id="9785372at2"/>
<feature type="domain" description="NAD-dependent epimerase/dehydratase" evidence="2">
    <location>
        <begin position="14"/>
        <end position="124"/>
    </location>
</feature>
<accession>A0A494XWS4</accession>
<evidence type="ECO:0000313" key="4">
    <source>
        <dbReference type="Proteomes" id="UP000282076"/>
    </source>
</evidence>
<protein>
    <submittedName>
        <fullName evidence="3">NAD-dependent epimerase/dehydratase family protein</fullName>
    </submittedName>
</protein>